<evidence type="ECO:0000256" key="9">
    <source>
        <dbReference type="ARBA" id="ARBA00022723"/>
    </source>
</evidence>
<keyword evidence="17" id="KW-0325">Glycoprotein</keyword>
<keyword evidence="13" id="KW-0862">Zinc</keyword>
<keyword evidence="24" id="KW-1185">Reference proteome</keyword>
<feature type="domain" description="Peptidase M28" evidence="22">
    <location>
        <begin position="262"/>
        <end position="448"/>
    </location>
</feature>
<evidence type="ECO:0000256" key="14">
    <source>
        <dbReference type="ARBA" id="ARBA00023034"/>
    </source>
</evidence>
<evidence type="ECO:0000256" key="11">
    <source>
        <dbReference type="ARBA" id="ARBA00022801"/>
    </source>
</evidence>
<reference evidence="23 24" key="1">
    <citation type="submission" date="2019-12" db="EMBL/GenBank/DDBJ databases">
        <title>Genomic-based taxomic classification of the family Erythrobacteraceae.</title>
        <authorList>
            <person name="Xu L."/>
        </authorList>
    </citation>
    <scope>NUCLEOTIDE SEQUENCE [LARGE SCALE GENOMIC DNA]</scope>
    <source>
        <strain evidence="23 24">DSM 18604</strain>
    </source>
</reference>
<evidence type="ECO:0000256" key="10">
    <source>
        <dbReference type="ARBA" id="ARBA00022729"/>
    </source>
</evidence>
<keyword evidence="8" id="KW-0645">Protease</keyword>
<comment type="subunit">
    <text evidence="19">Homodimer. The monomeric form is inactive while the homodimer is active.</text>
</comment>
<evidence type="ECO:0000259" key="22">
    <source>
        <dbReference type="Pfam" id="PF04389"/>
    </source>
</evidence>
<dbReference type="Gene3D" id="3.40.630.10">
    <property type="entry name" value="Zn peptidases"/>
    <property type="match status" value="1"/>
</dbReference>
<dbReference type="GO" id="GO:0046872">
    <property type="term" value="F:metal ion binding"/>
    <property type="evidence" value="ECO:0007669"/>
    <property type="project" value="UniProtKB-KW"/>
</dbReference>
<dbReference type="SUPFAM" id="SSF53187">
    <property type="entry name" value="Zn-dependent exopeptidases"/>
    <property type="match status" value="1"/>
</dbReference>
<evidence type="ECO:0000313" key="24">
    <source>
        <dbReference type="Proteomes" id="UP000460561"/>
    </source>
</evidence>
<dbReference type="EMBL" id="WTYQ01000002">
    <property type="protein sequence ID" value="MXP25828.1"/>
    <property type="molecule type" value="Genomic_DNA"/>
</dbReference>
<dbReference type="RefSeq" id="WP_160739011.1">
    <property type="nucleotide sequence ID" value="NZ_WTYQ01000002.1"/>
</dbReference>
<protein>
    <recommendedName>
        <fullName evidence="5">Carboxypeptidase Q</fullName>
    </recommendedName>
    <alternativeName>
        <fullName evidence="20">Plasma glutamate carboxypeptidase</fullName>
    </alternativeName>
</protein>
<organism evidence="23 24">
    <name type="scientific">Altericroceibacterium indicum</name>
    <dbReference type="NCBI Taxonomy" id="374177"/>
    <lineage>
        <taxon>Bacteria</taxon>
        <taxon>Pseudomonadati</taxon>
        <taxon>Pseudomonadota</taxon>
        <taxon>Alphaproteobacteria</taxon>
        <taxon>Sphingomonadales</taxon>
        <taxon>Erythrobacteraceae</taxon>
        <taxon>Altericroceibacterium</taxon>
    </lineage>
</organism>
<keyword evidence="9" id="KW-0479">Metal-binding</keyword>
<evidence type="ECO:0000256" key="4">
    <source>
        <dbReference type="ARBA" id="ARBA00004613"/>
    </source>
</evidence>
<dbReference type="GO" id="GO:0070573">
    <property type="term" value="F:metallodipeptidase activity"/>
    <property type="evidence" value="ECO:0007669"/>
    <property type="project" value="InterPro"/>
</dbReference>
<keyword evidence="16" id="KW-0865">Zymogen</keyword>
<keyword evidence="6" id="KW-0964">Secreted</keyword>
<keyword evidence="18" id="KW-0458">Lysosome</keyword>
<evidence type="ECO:0000256" key="1">
    <source>
        <dbReference type="ARBA" id="ARBA00004240"/>
    </source>
</evidence>
<dbReference type="OrthoDB" id="9769665at2"/>
<dbReference type="GO" id="GO:0005576">
    <property type="term" value="C:extracellular region"/>
    <property type="evidence" value="ECO:0007669"/>
    <property type="project" value="UniProtKB-SubCell"/>
</dbReference>
<feature type="signal peptide" evidence="21">
    <location>
        <begin position="1"/>
        <end position="21"/>
    </location>
</feature>
<comment type="caution">
    <text evidence="23">The sequence shown here is derived from an EMBL/GenBank/DDBJ whole genome shotgun (WGS) entry which is preliminary data.</text>
</comment>
<evidence type="ECO:0000256" key="2">
    <source>
        <dbReference type="ARBA" id="ARBA00004371"/>
    </source>
</evidence>
<dbReference type="PANTHER" id="PTHR12053">
    <property type="entry name" value="PROTEASE FAMILY M28 PLASMA GLUTAMATE CARBOXYPEPTIDASE-RELATED"/>
    <property type="match status" value="1"/>
</dbReference>
<proteinExistence type="predicted"/>
<dbReference type="GO" id="GO:0005764">
    <property type="term" value="C:lysosome"/>
    <property type="evidence" value="ECO:0007669"/>
    <property type="project" value="UniProtKB-SubCell"/>
</dbReference>
<dbReference type="GO" id="GO:0006508">
    <property type="term" value="P:proteolysis"/>
    <property type="evidence" value="ECO:0007669"/>
    <property type="project" value="UniProtKB-KW"/>
</dbReference>
<keyword evidence="11 23" id="KW-0378">Hydrolase</keyword>
<keyword evidence="12" id="KW-0256">Endoplasmic reticulum</keyword>
<keyword evidence="15" id="KW-0482">Metalloprotease</keyword>
<accession>A0A845AF94</accession>
<evidence type="ECO:0000256" key="20">
    <source>
        <dbReference type="ARBA" id="ARBA00033328"/>
    </source>
</evidence>
<evidence type="ECO:0000256" key="17">
    <source>
        <dbReference type="ARBA" id="ARBA00023180"/>
    </source>
</evidence>
<evidence type="ECO:0000256" key="16">
    <source>
        <dbReference type="ARBA" id="ARBA00023145"/>
    </source>
</evidence>
<evidence type="ECO:0000256" key="5">
    <source>
        <dbReference type="ARBA" id="ARBA00014116"/>
    </source>
</evidence>
<feature type="chain" id="PRO_5032708397" description="Carboxypeptidase Q" evidence="21">
    <location>
        <begin position="22"/>
        <end position="462"/>
    </location>
</feature>
<evidence type="ECO:0000256" key="8">
    <source>
        <dbReference type="ARBA" id="ARBA00022670"/>
    </source>
</evidence>
<gene>
    <name evidence="23" type="ORF">GRI39_07210</name>
</gene>
<evidence type="ECO:0000256" key="21">
    <source>
        <dbReference type="SAM" id="SignalP"/>
    </source>
</evidence>
<sequence>MKLSHMLLASAAALLAAPVLAQTPSVSAAEQDKLDAVADQALQSDAYAWDFVEGLTTEVGPRQSGTAAEQRARDWAKKWLTAQGFANVREEPFMMKTWVRGVEKAEVVSPFPQPLTLVALGNSAATPADGITAQVVGFDSYAALEAAPAGSLKGKIAFISHHMKRTQDGSGYGFAGPVRWTGPGLAASKGAVAAVIRSVGTDNHRTPHTGGTSFPDGVAPIPAAALSNPDADNLARMLERSDDVKLHLVLTPRNLGETKSGNVTAEIVGRDPSLPPVLLACHLDSWDLGTGAIDDGAGCAIIAAAAQHVAEAGQPLRTIRVLFAGAEETGVWGGKAYAKAHAKEPIAVGLESDFGADRIWQIRTNFAAGNEALHKALIQAVERFGVEGSTAIADNGEDLTIIHDQKTGHVDLAQDGTHYFDLHHTPDDTLDKIDPVQLRQNVAVWTQVVGLLSNEAGPIKPD</sequence>
<dbReference type="InterPro" id="IPR039866">
    <property type="entry name" value="CPQ"/>
</dbReference>
<name>A0A845AF94_9SPHN</name>
<keyword evidence="10 21" id="KW-0732">Signal</keyword>
<evidence type="ECO:0000256" key="6">
    <source>
        <dbReference type="ARBA" id="ARBA00022525"/>
    </source>
</evidence>
<dbReference type="Proteomes" id="UP000460561">
    <property type="component" value="Unassembled WGS sequence"/>
</dbReference>
<evidence type="ECO:0000256" key="15">
    <source>
        <dbReference type="ARBA" id="ARBA00023049"/>
    </source>
</evidence>
<comment type="subcellular location">
    <subcellularLocation>
        <location evidence="1">Endoplasmic reticulum</location>
    </subcellularLocation>
    <subcellularLocation>
        <location evidence="3">Golgi apparatus</location>
    </subcellularLocation>
    <subcellularLocation>
        <location evidence="2">Lysosome</location>
    </subcellularLocation>
    <subcellularLocation>
        <location evidence="4">Secreted</location>
    </subcellularLocation>
</comment>
<dbReference type="PANTHER" id="PTHR12053:SF3">
    <property type="entry name" value="CARBOXYPEPTIDASE Q"/>
    <property type="match status" value="1"/>
</dbReference>
<evidence type="ECO:0000256" key="18">
    <source>
        <dbReference type="ARBA" id="ARBA00023228"/>
    </source>
</evidence>
<evidence type="ECO:0000256" key="19">
    <source>
        <dbReference type="ARBA" id="ARBA00025833"/>
    </source>
</evidence>
<keyword evidence="7" id="KW-0121">Carboxypeptidase</keyword>
<keyword evidence="14" id="KW-0333">Golgi apparatus</keyword>
<evidence type="ECO:0000256" key="3">
    <source>
        <dbReference type="ARBA" id="ARBA00004555"/>
    </source>
</evidence>
<evidence type="ECO:0000256" key="12">
    <source>
        <dbReference type="ARBA" id="ARBA00022824"/>
    </source>
</evidence>
<evidence type="ECO:0000313" key="23">
    <source>
        <dbReference type="EMBL" id="MXP25828.1"/>
    </source>
</evidence>
<dbReference type="Pfam" id="PF04389">
    <property type="entry name" value="Peptidase_M28"/>
    <property type="match status" value="1"/>
</dbReference>
<dbReference type="GO" id="GO:0004180">
    <property type="term" value="F:carboxypeptidase activity"/>
    <property type="evidence" value="ECO:0007669"/>
    <property type="project" value="UniProtKB-KW"/>
</dbReference>
<dbReference type="Gene3D" id="3.50.30.30">
    <property type="match status" value="1"/>
</dbReference>
<dbReference type="InterPro" id="IPR007484">
    <property type="entry name" value="Peptidase_M28"/>
</dbReference>
<evidence type="ECO:0000256" key="7">
    <source>
        <dbReference type="ARBA" id="ARBA00022645"/>
    </source>
</evidence>
<evidence type="ECO:0000256" key="13">
    <source>
        <dbReference type="ARBA" id="ARBA00022833"/>
    </source>
</evidence>
<dbReference type="AlphaFoldDB" id="A0A845AF94"/>